<organism evidence="1 2">
    <name type="scientific">Tautonia plasticadhaerens</name>
    <dbReference type="NCBI Taxonomy" id="2527974"/>
    <lineage>
        <taxon>Bacteria</taxon>
        <taxon>Pseudomonadati</taxon>
        <taxon>Planctomycetota</taxon>
        <taxon>Planctomycetia</taxon>
        <taxon>Isosphaerales</taxon>
        <taxon>Isosphaeraceae</taxon>
        <taxon>Tautonia</taxon>
    </lineage>
</organism>
<sequence length="64" mass="6557">MLGSMTCAMSYGTSGGDAARLDEGVSLLRRVRDDEAAGAAQRDLAARGIRLVQMACRLDAAAGG</sequence>
<dbReference type="KEGG" id="tpla:ElP_27190"/>
<keyword evidence="2" id="KW-1185">Reference proteome</keyword>
<reference evidence="1 2" key="1">
    <citation type="submission" date="2019-02" db="EMBL/GenBank/DDBJ databases">
        <title>Deep-cultivation of Planctomycetes and their phenomic and genomic characterization uncovers novel biology.</title>
        <authorList>
            <person name="Wiegand S."/>
            <person name="Jogler M."/>
            <person name="Boedeker C."/>
            <person name="Pinto D."/>
            <person name="Vollmers J."/>
            <person name="Rivas-Marin E."/>
            <person name="Kohn T."/>
            <person name="Peeters S.H."/>
            <person name="Heuer A."/>
            <person name="Rast P."/>
            <person name="Oberbeckmann S."/>
            <person name="Bunk B."/>
            <person name="Jeske O."/>
            <person name="Meyerdierks A."/>
            <person name="Storesund J.E."/>
            <person name="Kallscheuer N."/>
            <person name="Luecker S."/>
            <person name="Lage O.M."/>
            <person name="Pohl T."/>
            <person name="Merkel B.J."/>
            <person name="Hornburger P."/>
            <person name="Mueller R.-W."/>
            <person name="Bruemmer F."/>
            <person name="Labrenz M."/>
            <person name="Spormann A.M."/>
            <person name="Op den Camp H."/>
            <person name="Overmann J."/>
            <person name="Amann R."/>
            <person name="Jetten M.S.M."/>
            <person name="Mascher T."/>
            <person name="Medema M.H."/>
            <person name="Devos D.P."/>
            <person name="Kaster A.-K."/>
            <person name="Ovreas L."/>
            <person name="Rohde M."/>
            <person name="Galperin M.Y."/>
            <person name="Jogler C."/>
        </authorList>
    </citation>
    <scope>NUCLEOTIDE SEQUENCE [LARGE SCALE GENOMIC DNA]</scope>
    <source>
        <strain evidence="1 2">ElP</strain>
    </source>
</reference>
<accession>A0A518H1V7</accession>
<evidence type="ECO:0000313" key="2">
    <source>
        <dbReference type="Proteomes" id="UP000317835"/>
    </source>
</evidence>
<name>A0A518H1V7_9BACT</name>
<dbReference type="AlphaFoldDB" id="A0A518H1V7"/>
<protein>
    <submittedName>
        <fullName evidence="1">Uncharacterized protein</fullName>
    </submittedName>
</protein>
<gene>
    <name evidence="1" type="ORF">ElP_27190</name>
</gene>
<dbReference type="Proteomes" id="UP000317835">
    <property type="component" value="Chromosome"/>
</dbReference>
<proteinExistence type="predicted"/>
<evidence type="ECO:0000313" key="1">
    <source>
        <dbReference type="EMBL" id="QDV34822.1"/>
    </source>
</evidence>
<dbReference type="EMBL" id="CP036426">
    <property type="protein sequence ID" value="QDV34822.1"/>
    <property type="molecule type" value="Genomic_DNA"/>
</dbReference>